<evidence type="ECO:0000256" key="5">
    <source>
        <dbReference type="ARBA" id="ARBA00022741"/>
    </source>
</evidence>
<evidence type="ECO:0000256" key="2">
    <source>
        <dbReference type="ARBA" id="ARBA00005417"/>
    </source>
</evidence>
<dbReference type="FunFam" id="3.40.50.300:FF:000020">
    <property type="entry name" value="Amino acid ABC transporter ATP-binding component"/>
    <property type="match status" value="1"/>
</dbReference>
<evidence type="ECO:0000313" key="10">
    <source>
        <dbReference type="EMBL" id="CPR18660.1"/>
    </source>
</evidence>
<dbReference type="EMBL" id="CGIG01000001">
    <property type="protein sequence ID" value="CPR18660.1"/>
    <property type="molecule type" value="Genomic_DNA"/>
</dbReference>
<dbReference type="Gene3D" id="3.40.50.300">
    <property type="entry name" value="P-loop containing nucleotide triphosphate hydrolases"/>
    <property type="match status" value="1"/>
</dbReference>
<dbReference type="InterPro" id="IPR017871">
    <property type="entry name" value="ABC_transporter-like_CS"/>
</dbReference>
<dbReference type="CDD" id="cd03262">
    <property type="entry name" value="ABC_HisP_GlnQ"/>
    <property type="match status" value="1"/>
</dbReference>
<keyword evidence="4" id="KW-1003">Cell membrane</keyword>
<evidence type="ECO:0000256" key="6">
    <source>
        <dbReference type="ARBA" id="ARBA00022840"/>
    </source>
</evidence>
<keyword evidence="6" id="KW-0067">ATP-binding</keyword>
<dbReference type="PROSITE" id="PS50893">
    <property type="entry name" value="ABC_TRANSPORTER_2"/>
    <property type="match status" value="1"/>
</dbReference>
<keyword evidence="7" id="KW-0029">Amino-acid transport</keyword>
<dbReference type="RefSeq" id="WP_048638224.1">
    <property type="nucleotide sequence ID" value="NZ_CGIG01000001.1"/>
</dbReference>
<comment type="subcellular location">
    <subcellularLocation>
        <location evidence="1">Cell inner membrane</location>
        <topology evidence="1">Peripheral membrane protein</topology>
    </subcellularLocation>
</comment>
<proteinExistence type="inferred from homology"/>
<evidence type="ECO:0000256" key="7">
    <source>
        <dbReference type="ARBA" id="ARBA00022970"/>
    </source>
</evidence>
<dbReference type="GO" id="GO:0005886">
    <property type="term" value="C:plasma membrane"/>
    <property type="evidence" value="ECO:0007669"/>
    <property type="project" value="UniProtKB-SubCell"/>
</dbReference>
<evidence type="ECO:0000259" key="9">
    <source>
        <dbReference type="PROSITE" id="PS50893"/>
    </source>
</evidence>
<dbReference type="InterPro" id="IPR003439">
    <property type="entry name" value="ABC_transporter-like_ATP-bd"/>
</dbReference>
<dbReference type="PIRSF" id="PIRSF039085">
    <property type="entry name" value="ABC_ATPase_HisP"/>
    <property type="match status" value="1"/>
</dbReference>
<dbReference type="SUPFAM" id="SSF52540">
    <property type="entry name" value="P-loop containing nucleoside triphosphate hydrolases"/>
    <property type="match status" value="1"/>
</dbReference>
<dbReference type="PANTHER" id="PTHR43166:SF35">
    <property type="entry name" value="L-CYSTINE IMPORT ATP-BINDING PROTEIN TCYN"/>
    <property type="match status" value="1"/>
</dbReference>
<keyword evidence="5" id="KW-0547">Nucleotide-binding</keyword>
<dbReference type="InterPro" id="IPR003593">
    <property type="entry name" value="AAA+_ATPase"/>
</dbReference>
<dbReference type="InterPro" id="IPR050086">
    <property type="entry name" value="MetN_ABC_transporter-like"/>
</dbReference>
<reference evidence="11" key="1">
    <citation type="submission" date="2015-01" db="EMBL/GenBank/DDBJ databases">
        <authorList>
            <person name="Paterson Steve"/>
        </authorList>
    </citation>
    <scope>NUCLEOTIDE SEQUENCE [LARGE SCALE GENOMIC DNA]</scope>
    <source>
        <strain evidence="11">OBR1</strain>
    </source>
</reference>
<keyword evidence="3" id="KW-0813">Transport</keyword>
<comment type="similarity">
    <text evidence="2">Belongs to the ABC transporter superfamily.</text>
</comment>
<gene>
    <name evidence="10" type="ORF">BN1221_03332</name>
</gene>
<feature type="domain" description="ABC transporter" evidence="9">
    <location>
        <begin position="2"/>
        <end position="239"/>
    </location>
</feature>
<name>A0A0G4JYA6_9GAMM</name>
<dbReference type="AlphaFoldDB" id="A0A0G4JYA6"/>
<dbReference type="SMART" id="SM00382">
    <property type="entry name" value="AAA"/>
    <property type="match status" value="1"/>
</dbReference>
<organism evidence="10 11">
    <name type="scientific">Brenneria goodwinii</name>
    <dbReference type="NCBI Taxonomy" id="1109412"/>
    <lineage>
        <taxon>Bacteria</taxon>
        <taxon>Pseudomonadati</taxon>
        <taxon>Pseudomonadota</taxon>
        <taxon>Gammaproteobacteria</taxon>
        <taxon>Enterobacterales</taxon>
        <taxon>Pectobacteriaceae</taxon>
        <taxon>Brenneria</taxon>
    </lineage>
</organism>
<evidence type="ECO:0000256" key="3">
    <source>
        <dbReference type="ARBA" id="ARBA00022448"/>
    </source>
</evidence>
<evidence type="ECO:0000256" key="4">
    <source>
        <dbReference type="ARBA" id="ARBA00022475"/>
    </source>
</evidence>
<dbReference type="Pfam" id="PF00005">
    <property type="entry name" value="ABC_tran"/>
    <property type="match status" value="1"/>
</dbReference>
<dbReference type="PANTHER" id="PTHR43166">
    <property type="entry name" value="AMINO ACID IMPORT ATP-BINDING PROTEIN"/>
    <property type="match status" value="1"/>
</dbReference>
<accession>A0A0G4JYA6</accession>
<dbReference type="InterPro" id="IPR030679">
    <property type="entry name" value="ABC_ATPase_HisP-typ"/>
</dbReference>
<protein>
    <submittedName>
        <fullName evidence="10">ABC-type polar amino acid transport system, ATPase component</fullName>
    </submittedName>
</protein>
<dbReference type="OrthoDB" id="9802264at2"/>
<dbReference type="Proteomes" id="UP000044377">
    <property type="component" value="Unassembled WGS sequence"/>
</dbReference>
<sequence length="246" mass="27389">MIRLENIHKRFDDEEVLKGASIDIKKGQVVCLIGPSGSGKTTLLRCINFLEKADKGRITIGSVSVDCEKASKKDIENIRAKTAMVFQSYNLFNNKTALENVMEGLIYAKGIAKKEAKEIAENLLRKVGLAHKQDTYPSKLSGGQKQRVGIARALAMNPDVLLLDEPTSALDPEIVGEILKLIKEIAQEGQTMIIVTHEMSFANEVASNVIFMEKGLIVEENIPREIFSNPKESRTKEFLERINFTI</sequence>
<evidence type="ECO:0000313" key="11">
    <source>
        <dbReference type="Proteomes" id="UP000044377"/>
    </source>
</evidence>
<evidence type="ECO:0000256" key="8">
    <source>
        <dbReference type="ARBA" id="ARBA00023136"/>
    </source>
</evidence>
<keyword evidence="11" id="KW-1185">Reference proteome</keyword>
<dbReference type="STRING" id="1109412.BN1221_03332"/>
<dbReference type="GO" id="GO:0015424">
    <property type="term" value="F:ABC-type amino acid transporter activity"/>
    <property type="evidence" value="ECO:0007669"/>
    <property type="project" value="InterPro"/>
</dbReference>
<dbReference type="GO" id="GO:0005524">
    <property type="term" value="F:ATP binding"/>
    <property type="evidence" value="ECO:0007669"/>
    <property type="project" value="UniProtKB-KW"/>
</dbReference>
<dbReference type="GO" id="GO:0016887">
    <property type="term" value="F:ATP hydrolysis activity"/>
    <property type="evidence" value="ECO:0007669"/>
    <property type="project" value="InterPro"/>
</dbReference>
<dbReference type="InterPro" id="IPR027417">
    <property type="entry name" value="P-loop_NTPase"/>
</dbReference>
<dbReference type="PROSITE" id="PS00211">
    <property type="entry name" value="ABC_TRANSPORTER_1"/>
    <property type="match status" value="1"/>
</dbReference>
<evidence type="ECO:0000256" key="1">
    <source>
        <dbReference type="ARBA" id="ARBA00004417"/>
    </source>
</evidence>
<keyword evidence="8" id="KW-0472">Membrane</keyword>